<gene>
    <name evidence="2" type="ORF">BOVATA_048060</name>
</gene>
<evidence type="ECO:0000256" key="1">
    <source>
        <dbReference type="SAM" id="Coils"/>
    </source>
</evidence>
<dbReference type="AlphaFoldDB" id="A0A2H6KJY8"/>
<comment type="caution">
    <text evidence="2">The sequence shown here is derived from an EMBL/GenBank/DDBJ whole genome shotgun (WGS) entry which is preliminary data.</text>
</comment>
<sequence length="1256" mass="140362">MSFLHGVLESVKDDDSVTTYDNNELNNINTVITNLHNVGKGREAFREGVAKVSEWLKKHGEQVEGKTKKVSERVHRLLSLICRHSKTAEDKKGDKLQDQLESWSSTLNTLDKHISDTEKQHINLLDSTLKTNIMHEIEPVKATLAVLKDSAVNGFFQRQVAYVDKTLVEEKDGLLEKVREESDKLQKTLDSKLGEIYDKICEIGNERTKQLVPLLGLVEQLVDTVGQADVAAKALVSEYQSKIVDQLGTINEQTDALSTAEIDTGIQQIVYRVSEQLDILATKLPELQSTHREVEGQVDRGLENIRSQLQQQISALKDEIKKNVKEYFTDYVRKVRQQVRDIGDKVGERSTIGTGDSVYYNWHQLQQQVTRLVGDINGKSGETGKPNYKGLKGIKQRVLAYAMKFKEGQDGFEKLIEQWIEDIWGNNSEVRYWLVEYVNVDGNKGKVDGAYIPASIDGMKLEKAETIAGIIKGQIKSVLDASGAKAASAIEHNGITENVNYVRGICGTFAQKLGEELEKSITKRNINIGQLAKTINAKVKKGGEEPKYTLNLQRAVYATLTALQAKARQTANVLKSFSTAKDDSKTITFNFGFNLEAAIKNVASIETRFGNSVGSDDQPGRKITEALQLVTTKIEQLQNNLGTAATPSAAISEPLKVNVTDSVEKRIDEKIAAQEVNKQLGELLKEAVINGIGRLNVRVTKIHSQLKGVEPAIQTHIDKLNKKPVASSDNIPAQIYVLQQKISQLTALVSNTKVQAEGGIKGQVTSVQRRVADILVDVNKIKDDIIAFNSSLQQSIQEAKSTHQQCKEALTQAITSLHDELTKTVKEIFQKLTHQVQAMFANDKVAQLAALTTLVTSKKSIIEDIIKKDKESGIKGLLNKMNTSHTIVAPIEDEKELRDAAQRLNAWYKTFWTYVSGQIANHPSKDKASKVNEALTDLLQKMIKENHFSHEVSENIKQAAQAAETFTPSKFTDDANPLLQVLKESVKGFTSQVNMAYVSKYSGQSVAWDILKPEDRDMYAQAFLSCVPMLNRDLWELKYQCNHDWKYDKINSITKLGDFFQSSGFEVSKLATSQDGVLRNHEDKRGYQCIYGINKLFPIKDSDILRTLFKNLQRYYAVCHHKLPSSPKHPSSVRDMLAWTAGLPYTGVFRKIEEHCDKLLDLKDSYGIPNKDYPVMRECIGGLYSNIEATCSLSASLLVAICGNGRGAVNADYPYSVHFSNNHHNFHYPSDAASLLSMFYDIVRRAMALQASYRMM</sequence>
<feature type="coiled-coil region" evidence="1">
    <location>
        <begin position="299"/>
        <end position="326"/>
    </location>
</feature>
<organism evidence="2 3">
    <name type="scientific">Babesia ovata</name>
    <dbReference type="NCBI Taxonomy" id="189622"/>
    <lineage>
        <taxon>Eukaryota</taxon>
        <taxon>Sar</taxon>
        <taxon>Alveolata</taxon>
        <taxon>Apicomplexa</taxon>
        <taxon>Aconoidasida</taxon>
        <taxon>Piroplasmida</taxon>
        <taxon>Babesiidae</taxon>
        <taxon>Babesia</taxon>
    </lineage>
</organism>
<proteinExistence type="predicted"/>
<protein>
    <recommendedName>
        <fullName evidence="4">Extracellular matrix-binding ebh</fullName>
    </recommendedName>
</protein>
<accession>A0A2H6KJY8</accession>
<name>A0A2H6KJY8_9APIC</name>
<dbReference type="GeneID" id="39877083"/>
<keyword evidence="3" id="KW-1185">Reference proteome</keyword>
<dbReference type="VEuPathDB" id="PiroplasmaDB:BOVATA_048060"/>
<evidence type="ECO:0000313" key="3">
    <source>
        <dbReference type="Proteomes" id="UP000236319"/>
    </source>
</evidence>
<dbReference type="RefSeq" id="XP_028869556.1">
    <property type="nucleotide sequence ID" value="XM_029013723.1"/>
</dbReference>
<reference evidence="2 3" key="1">
    <citation type="journal article" date="2017" name="BMC Genomics">
        <title>Whole-genome assembly of Babesia ovata and comparative genomics between closely related pathogens.</title>
        <authorList>
            <person name="Yamagishi J."/>
            <person name="Asada M."/>
            <person name="Hakimi H."/>
            <person name="Tanaka T.Q."/>
            <person name="Sugimoto C."/>
            <person name="Kawazu S."/>
        </authorList>
    </citation>
    <scope>NUCLEOTIDE SEQUENCE [LARGE SCALE GENOMIC DNA]</scope>
    <source>
        <strain evidence="2 3">Miyake</strain>
    </source>
</reference>
<keyword evidence="1" id="KW-0175">Coiled coil</keyword>
<dbReference type="Proteomes" id="UP000236319">
    <property type="component" value="Unassembled WGS sequence"/>
</dbReference>
<evidence type="ECO:0008006" key="4">
    <source>
        <dbReference type="Google" id="ProtNLM"/>
    </source>
</evidence>
<evidence type="ECO:0000313" key="2">
    <source>
        <dbReference type="EMBL" id="GBE63313.1"/>
    </source>
</evidence>
<feature type="coiled-coil region" evidence="1">
    <location>
        <begin position="168"/>
        <end position="195"/>
    </location>
</feature>
<dbReference type="EMBL" id="BDSA01000031">
    <property type="protein sequence ID" value="GBE63313.1"/>
    <property type="molecule type" value="Genomic_DNA"/>
</dbReference>